<dbReference type="AlphaFoldDB" id="A0A0P0CHX3"/>
<dbReference type="Proteomes" id="UP000057981">
    <property type="component" value="Chromosome"/>
</dbReference>
<name>A0A0P0CHX3_9FLAO</name>
<evidence type="ECO:0000313" key="2">
    <source>
        <dbReference type="Proteomes" id="UP000057981"/>
    </source>
</evidence>
<proteinExistence type="predicted"/>
<organism evidence="1 2">
    <name type="scientific">Pseudalgibacter alginicilyticus</name>
    <dbReference type="NCBI Taxonomy" id="1736674"/>
    <lineage>
        <taxon>Bacteria</taxon>
        <taxon>Pseudomonadati</taxon>
        <taxon>Bacteroidota</taxon>
        <taxon>Flavobacteriia</taxon>
        <taxon>Flavobacteriales</taxon>
        <taxon>Flavobacteriaceae</taxon>
        <taxon>Pseudalgibacter</taxon>
    </lineage>
</organism>
<dbReference type="OrthoDB" id="599464at2"/>
<keyword evidence="2" id="KW-1185">Reference proteome</keyword>
<reference evidence="1 2" key="1">
    <citation type="submission" date="2015-10" db="EMBL/GenBank/DDBJ databases">
        <authorList>
            <person name="Gilbert D.G."/>
        </authorList>
    </citation>
    <scope>NUCLEOTIDE SEQUENCE [LARGE SCALE GENOMIC DNA]</scope>
    <source>
        <strain evidence="2">HZ-22</strain>
    </source>
</reference>
<gene>
    <name evidence="1" type="ORF">APS56_01710</name>
</gene>
<dbReference type="EMBL" id="CP012898">
    <property type="protein sequence ID" value="ALJ03943.1"/>
    <property type="molecule type" value="Genomic_DNA"/>
</dbReference>
<dbReference type="STRING" id="1736674.APS56_01710"/>
<sequence>MWYFETVEQVINITDSTKPTISGTITATDVEGCEVSDATPAVTTITELEALGVTISDNCTSNANLIVTSTDASTGTCPIVLTRTYTVTDTCGNFETVEQVINITDSTKPTISGTITPTYFHVITITNRKLMMLLLIGLRFSLI</sequence>
<accession>A0A0P0CHX3</accession>
<dbReference type="KEGG" id="ahz:APS56_01710"/>
<evidence type="ECO:0000313" key="1">
    <source>
        <dbReference type="EMBL" id="ALJ03943.1"/>
    </source>
</evidence>
<evidence type="ECO:0008006" key="3">
    <source>
        <dbReference type="Google" id="ProtNLM"/>
    </source>
</evidence>
<protein>
    <recommendedName>
        <fullName evidence="3">HYR domain-containing protein</fullName>
    </recommendedName>
</protein>
<dbReference type="RefSeq" id="WP_054724176.1">
    <property type="nucleotide sequence ID" value="NZ_CP012898.1"/>
</dbReference>